<evidence type="ECO:0000256" key="1">
    <source>
        <dbReference type="ARBA" id="ARBA00004123"/>
    </source>
</evidence>
<dbReference type="GeneID" id="115875665"/>
<evidence type="ECO:0000256" key="12">
    <source>
        <dbReference type="PROSITE-ProRule" id="PRU00042"/>
    </source>
</evidence>
<dbReference type="GO" id="GO:0008270">
    <property type="term" value="F:zinc ion binding"/>
    <property type="evidence" value="ECO:0007669"/>
    <property type="project" value="UniProtKB-KW"/>
</dbReference>
<dbReference type="GO" id="GO:0060562">
    <property type="term" value="P:epithelial tube morphogenesis"/>
    <property type="evidence" value="ECO:0007669"/>
    <property type="project" value="UniProtKB-ARBA"/>
</dbReference>
<dbReference type="AlphaFoldDB" id="A0A6J2X794"/>
<evidence type="ECO:0000256" key="9">
    <source>
        <dbReference type="ARBA" id="ARBA00064979"/>
    </source>
</evidence>
<evidence type="ECO:0000256" key="10">
    <source>
        <dbReference type="ARBA" id="ARBA00071743"/>
    </source>
</evidence>
<dbReference type="InterPro" id="IPR013087">
    <property type="entry name" value="Znf_C2H2_type"/>
</dbReference>
<dbReference type="GO" id="GO:0005634">
    <property type="term" value="C:nucleus"/>
    <property type="evidence" value="ECO:0007669"/>
    <property type="project" value="UniProtKB-SubCell"/>
</dbReference>
<feature type="region of interest" description="Disordered" evidence="13">
    <location>
        <begin position="98"/>
        <end position="146"/>
    </location>
</feature>
<evidence type="ECO:0000256" key="2">
    <source>
        <dbReference type="ARBA" id="ARBA00022723"/>
    </source>
</evidence>
<sequence>MFSFFTVQSDEPILSNNSLRLKTSNSDYNLSTAADVSSSDVGIPIFRSRSAEETEAAHDLLSLSQSLPPLPSPSVVMIHHTIPTEDNPPSPSHCYKPLSPDEKNTTIPHHRETTNQDQAGKCSRDQSDNHLNSYSNIHQSGQNNSNSVVVQRREPVIVETSTGIPTSVVVSNTQNYSPNQDTQNVLYVVQVQNEQQAEICIPREEVSSVNGVSLDTKKPKIFIQKDVLLTSRQHQLPETAVTLEDSGDLIILPLSPEPDIPLGPKEYISETGTHKPPQLTVGGRISNLDVTYNSEIDQRESGWTHLKKGVKRTSSRVSSNSESEDTIIDIDNITQNSSLCENDGQNESFEGSTFLQTVSNKNTALLMDIPDRRRKRAKTTDNSIKTKNDYDEEAYQVNNTTKENITDSSPTTNSSKTKFYKVIEEDIEDDIDPPESDKSTKFICNECGKCYATSSNLSRHKQTHRSLDSKSAKKCKTCGKAYVSMPALAMHLLTHKLSHACGICGKQFSRPWLLQGHLRSHTGEKPYGCAHCGKAFADRSNLRAHMQTHSNEKRFECPNCYKTFALKSYLNKHLEATCIHWASPVNAQKSRKDSVKKNAETQTITVDDTTFSIIVD</sequence>
<dbReference type="OrthoDB" id="5428132at2759"/>
<dbReference type="SUPFAM" id="SSF57667">
    <property type="entry name" value="beta-beta-alpha zinc fingers"/>
    <property type="match status" value="3"/>
</dbReference>
<dbReference type="PROSITE" id="PS50157">
    <property type="entry name" value="ZINC_FINGER_C2H2_2"/>
    <property type="match status" value="5"/>
</dbReference>
<dbReference type="GO" id="GO:0000981">
    <property type="term" value="F:DNA-binding transcription factor activity, RNA polymerase II-specific"/>
    <property type="evidence" value="ECO:0007669"/>
    <property type="project" value="TreeGrafter"/>
</dbReference>
<dbReference type="GO" id="GO:0007417">
    <property type="term" value="P:central nervous system development"/>
    <property type="evidence" value="ECO:0007669"/>
    <property type="project" value="UniProtKB-ARBA"/>
</dbReference>
<reference evidence="16" key="1">
    <citation type="submission" date="2025-08" db="UniProtKB">
        <authorList>
            <consortium name="RefSeq"/>
        </authorList>
    </citation>
    <scope>IDENTIFICATION</scope>
    <source>
        <tissue evidence="16">Gonads</tissue>
    </source>
</reference>
<evidence type="ECO:0000313" key="15">
    <source>
        <dbReference type="Proteomes" id="UP000504635"/>
    </source>
</evidence>
<dbReference type="Pfam" id="PF13912">
    <property type="entry name" value="zf-C2H2_6"/>
    <property type="match status" value="1"/>
</dbReference>
<feature type="domain" description="C2H2-type" evidence="14">
    <location>
        <begin position="499"/>
        <end position="526"/>
    </location>
</feature>
<dbReference type="KEGG" id="soy:115875665"/>
<evidence type="ECO:0000256" key="13">
    <source>
        <dbReference type="SAM" id="MobiDB-lite"/>
    </source>
</evidence>
<evidence type="ECO:0000256" key="11">
    <source>
        <dbReference type="ARBA" id="ARBA00083685"/>
    </source>
</evidence>
<keyword evidence="3" id="KW-0677">Repeat</keyword>
<evidence type="ECO:0000313" key="16">
    <source>
        <dbReference type="RefSeq" id="XP_030747056.1"/>
    </source>
</evidence>
<comment type="similarity">
    <text evidence="8">Belongs to the snail C2H2-type zinc-finger protein family.</text>
</comment>
<dbReference type="InterPro" id="IPR050527">
    <property type="entry name" value="Snail/Krueppel_Znf"/>
</dbReference>
<dbReference type="InParanoid" id="A0A6J2X794"/>
<keyword evidence="4 12" id="KW-0863">Zinc-finger</keyword>
<dbReference type="RefSeq" id="XP_030747056.1">
    <property type="nucleotide sequence ID" value="XM_030891196.1"/>
</dbReference>
<dbReference type="GO" id="GO:2000177">
    <property type="term" value="P:regulation of neural precursor cell proliferation"/>
    <property type="evidence" value="ECO:0007669"/>
    <property type="project" value="UniProtKB-ARBA"/>
</dbReference>
<feature type="compositionally biased region" description="Basic and acidic residues" evidence="13">
    <location>
        <begin position="99"/>
        <end position="114"/>
    </location>
</feature>
<accession>A0A6J2X794</accession>
<evidence type="ECO:0000259" key="14">
    <source>
        <dbReference type="PROSITE" id="PS50157"/>
    </source>
</evidence>
<dbReference type="GO" id="GO:0055059">
    <property type="term" value="P:asymmetric neuroblast division"/>
    <property type="evidence" value="ECO:0007669"/>
    <property type="project" value="UniProtKB-ARBA"/>
</dbReference>
<dbReference type="GO" id="GO:0000978">
    <property type="term" value="F:RNA polymerase II cis-regulatory region sequence-specific DNA binding"/>
    <property type="evidence" value="ECO:0007669"/>
    <property type="project" value="TreeGrafter"/>
</dbReference>
<feature type="domain" description="C2H2-type" evidence="14">
    <location>
        <begin position="527"/>
        <end position="554"/>
    </location>
</feature>
<dbReference type="PANTHER" id="PTHR24388">
    <property type="entry name" value="ZINC FINGER PROTEIN"/>
    <property type="match status" value="1"/>
</dbReference>
<evidence type="ECO:0000256" key="7">
    <source>
        <dbReference type="ARBA" id="ARBA00023242"/>
    </source>
</evidence>
<organism evidence="15 16">
    <name type="scientific">Sitophilus oryzae</name>
    <name type="common">Rice weevil</name>
    <name type="synonym">Curculio oryzae</name>
    <dbReference type="NCBI Taxonomy" id="7048"/>
    <lineage>
        <taxon>Eukaryota</taxon>
        <taxon>Metazoa</taxon>
        <taxon>Ecdysozoa</taxon>
        <taxon>Arthropoda</taxon>
        <taxon>Hexapoda</taxon>
        <taxon>Insecta</taxon>
        <taxon>Pterygota</taxon>
        <taxon>Neoptera</taxon>
        <taxon>Endopterygota</taxon>
        <taxon>Coleoptera</taxon>
        <taxon>Polyphaga</taxon>
        <taxon>Cucujiformia</taxon>
        <taxon>Curculionidae</taxon>
        <taxon>Dryophthorinae</taxon>
        <taxon>Sitophilus</taxon>
    </lineage>
</organism>
<dbReference type="InterPro" id="IPR036236">
    <property type="entry name" value="Znf_C2H2_sf"/>
</dbReference>
<gene>
    <name evidence="16" type="primary">LOC115875665</name>
</gene>
<feature type="compositionally biased region" description="Polar residues" evidence="13">
    <location>
        <begin position="129"/>
        <end position="146"/>
    </location>
</feature>
<keyword evidence="2" id="KW-0479">Metal-binding</keyword>
<evidence type="ECO:0000256" key="5">
    <source>
        <dbReference type="ARBA" id="ARBA00022833"/>
    </source>
</evidence>
<dbReference type="Pfam" id="PF00096">
    <property type="entry name" value="zf-C2H2"/>
    <property type="match status" value="4"/>
</dbReference>
<keyword evidence="7" id="KW-0539">Nucleus</keyword>
<protein>
    <recommendedName>
        <fullName evidence="10">Transcriptional repressor scratch 1</fullName>
    </recommendedName>
    <alternativeName>
        <fullName evidence="11">Scratch homolog 1 zinc finger protein</fullName>
    </alternativeName>
</protein>
<dbReference type="FunFam" id="3.30.160.60:FF:000169">
    <property type="entry name" value="transcriptional repressor scratch 2"/>
    <property type="match status" value="1"/>
</dbReference>
<dbReference type="Gene3D" id="3.30.160.60">
    <property type="entry name" value="Classic Zinc Finger"/>
    <property type="match status" value="4"/>
</dbReference>
<dbReference type="PANTHER" id="PTHR24388:SF38">
    <property type="entry name" value="PROTEIN SNAIL"/>
    <property type="match status" value="1"/>
</dbReference>
<evidence type="ECO:0000256" key="3">
    <source>
        <dbReference type="ARBA" id="ARBA00022737"/>
    </source>
</evidence>
<feature type="domain" description="C2H2-type" evidence="14">
    <location>
        <begin position="555"/>
        <end position="580"/>
    </location>
</feature>
<dbReference type="FunFam" id="3.30.160.60:FF:000207">
    <property type="entry name" value="zinc finger protein SNAI2"/>
    <property type="match status" value="1"/>
</dbReference>
<dbReference type="GO" id="GO:0045944">
    <property type="term" value="P:positive regulation of transcription by RNA polymerase II"/>
    <property type="evidence" value="ECO:0007669"/>
    <property type="project" value="UniProtKB-ARBA"/>
</dbReference>
<comment type="subcellular location">
    <subcellularLocation>
        <location evidence="1">Nucleus</location>
    </subcellularLocation>
</comment>
<evidence type="ECO:0000256" key="6">
    <source>
        <dbReference type="ARBA" id="ARBA00023125"/>
    </source>
</evidence>
<dbReference type="FunFam" id="3.30.160.60:FF:000446">
    <property type="entry name" value="Zinc finger protein"/>
    <property type="match status" value="1"/>
</dbReference>
<evidence type="ECO:0000256" key="8">
    <source>
        <dbReference type="ARBA" id="ARBA00037948"/>
    </source>
</evidence>
<evidence type="ECO:0000256" key="4">
    <source>
        <dbReference type="ARBA" id="ARBA00022771"/>
    </source>
</evidence>
<keyword evidence="5" id="KW-0862">Zinc</keyword>
<dbReference type="Proteomes" id="UP000504635">
    <property type="component" value="Unplaced"/>
</dbReference>
<comment type="subunit">
    <text evidence="9">Interacts (via SNAG domain) with LIMD1 (via LIM domains), WTIP (via LIM domains) and AJUBA (via LIM domains).</text>
</comment>
<feature type="domain" description="C2H2-type" evidence="14">
    <location>
        <begin position="442"/>
        <end position="469"/>
    </location>
</feature>
<dbReference type="PROSITE" id="PS00028">
    <property type="entry name" value="ZINC_FINGER_C2H2_1"/>
    <property type="match status" value="4"/>
</dbReference>
<dbReference type="SMART" id="SM00355">
    <property type="entry name" value="ZnF_C2H2"/>
    <property type="match status" value="5"/>
</dbReference>
<dbReference type="FunFam" id="3.30.160.60:FF:000043">
    <property type="entry name" value="Scratch family zinc finger 2"/>
    <property type="match status" value="1"/>
</dbReference>
<proteinExistence type="inferred from homology"/>
<feature type="domain" description="C2H2-type" evidence="14">
    <location>
        <begin position="473"/>
        <end position="500"/>
    </location>
</feature>
<keyword evidence="15" id="KW-1185">Reference proteome</keyword>
<keyword evidence="6" id="KW-0238">DNA-binding</keyword>
<name>A0A6J2X794_SITOR</name>